<dbReference type="PROSITE" id="PS51257">
    <property type="entry name" value="PROKAR_LIPOPROTEIN"/>
    <property type="match status" value="1"/>
</dbReference>
<reference evidence="2 3" key="1">
    <citation type="submission" date="2020-07" db="EMBL/GenBank/DDBJ databases">
        <title>Sequencing the genomes of 1000 actinobacteria strains.</title>
        <authorList>
            <person name="Klenk H.-P."/>
        </authorList>
    </citation>
    <scope>NUCLEOTIDE SEQUENCE [LARGE SCALE GENOMIC DNA]</scope>
    <source>
        <strain evidence="2 3">DSM 19663</strain>
    </source>
</reference>
<evidence type="ECO:0000313" key="2">
    <source>
        <dbReference type="EMBL" id="MBA8847606.1"/>
    </source>
</evidence>
<dbReference type="AlphaFoldDB" id="A0A839E8K2"/>
<name>A0A839E8K2_9MICO</name>
<dbReference type="RefSeq" id="WP_182490420.1">
    <property type="nucleotide sequence ID" value="NZ_BAAAOV010000015.1"/>
</dbReference>
<proteinExistence type="predicted"/>
<keyword evidence="1" id="KW-0732">Signal</keyword>
<evidence type="ECO:0000313" key="3">
    <source>
        <dbReference type="Proteomes" id="UP000585905"/>
    </source>
</evidence>
<protein>
    <submittedName>
        <fullName evidence="2">Uncharacterized protein</fullName>
    </submittedName>
</protein>
<dbReference type="EMBL" id="JACGWX010000002">
    <property type="protein sequence ID" value="MBA8847606.1"/>
    <property type="molecule type" value="Genomic_DNA"/>
</dbReference>
<dbReference type="Proteomes" id="UP000585905">
    <property type="component" value="Unassembled WGS sequence"/>
</dbReference>
<evidence type="ECO:0000256" key="1">
    <source>
        <dbReference type="SAM" id="SignalP"/>
    </source>
</evidence>
<sequence>MIPDPDRPRRGRRRRAAAPIAGLTAIAFAGCAALPAQPTVTIEDVAAERSATISSQWRAAVAHSTRFVRERWPEAELEVAFDRWVPVEAIDEARAACLSETLGREVTVTEASGLLQVGPGPISEPAWTATVADIGCGLSVQPWSSLYPFGGPVERQWVREQLVVELPACASSVGARLVVPDIAAAVDGAIFPTSVGRSVSAMQSVWPHVEIVGDPLVRARVLTQCADPGQVLLGLEPPEIVP</sequence>
<comment type="caution">
    <text evidence="2">The sequence shown here is derived from an EMBL/GenBank/DDBJ whole genome shotgun (WGS) entry which is preliminary data.</text>
</comment>
<keyword evidence="3" id="KW-1185">Reference proteome</keyword>
<accession>A0A839E8K2</accession>
<feature type="signal peptide" evidence="1">
    <location>
        <begin position="1"/>
        <end position="29"/>
    </location>
</feature>
<feature type="chain" id="PRO_5039159787" evidence="1">
    <location>
        <begin position="30"/>
        <end position="242"/>
    </location>
</feature>
<organism evidence="2 3">
    <name type="scientific">Microcella alkalica</name>
    <dbReference type="NCBI Taxonomy" id="355930"/>
    <lineage>
        <taxon>Bacteria</taxon>
        <taxon>Bacillati</taxon>
        <taxon>Actinomycetota</taxon>
        <taxon>Actinomycetes</taxon>
        <taxon>Micrococcales</taxon>
        <taxon>Microbacteriaceae</taxon>
        <taxon>Microcella</taxon>
    </lineage>
</organism>
<gene>
    <name evidence="2" type="ORF">FHX53_001191</name>
</gene>